<protein>
    <submittedName>
        <fullName evidence="1">Uncharacterized protein</fullName>
    </submittedName>
</protein>
<reference evidence="1" key="1">
    <citation type="submission" date="2020-05" db="EMBL/GenBank/DDBJ databases">
        <title>Large-scale comparative analyses of tick genomes elucidate their genetic diversity and vector capacities.</title>
        <authorList>
            <person name="Jia N."/>
            <person name="Wang J."/>
            <person name="Shi W."/>
            <person name="Du L."/>
            <person name="Sun Y."/>
            <person name="Zhan W."/>
            <person name="Jiang J."/>
            <person name="Wang Q."/>
            <person name="Zhang B."/>
            <person name="Ji P."/>
            <person name="Sakyi L.B."/>
            <person name="Cui X."/>
            <person name="Yuan T."/>
            <person name="Jiang B."/>
            <person name="Yang W."/>
            <person name="Lam T.T.-Y."/>
            <person name="Chang Q."/>
            <person name="Ding S."/>
            <person name="Wang X."/>
            <person name="Zhu J."/>
            <person name="Ruan X."/>
            <person name="Zhao L."/>
            <person name="Wei J."/>
            <person name="Que T."/>
            <person name="Du C."/>
            <person name="Cheng J."/>
            <person name="Dai P."/>
            <person name="Han X."/>
            <person name="Huang E."/>
            <person name="Gao Y."/>
            <person name="Liu J."/>
            <person name="Shao H."/>
            <person name="Ye R."/>
            <person name="Li L."/>
            <person name="Wei W."/>
            <person name="Wang X."/>
            <person name="Wang C."/>
            <person name="Yang T."/>
            <person name="Huo Q."/>
            <person name="Li W."/>
            <person name="Guo W."/>
            <person name="Chen H."/>
            <person name="Zhou L."/>
            <person name="Ni X."/>
            <person name="Tian J."/>
            <person name="Zhou Y."/>
            <person name="Sheng Y."/>
            <person name="Liu T."/>
            <person name="Pan Y."/>
            <person name="Xia L."/>
            <person name="Li J."/>
            <person name="Zhao F."/>
            <person name="Cao W."/>
        </authorList>
    </citation>
    <scope>NUCLEOTIDE SEQUENCE</scope>
    <source>
        <strain evidence="1">Dsil-2018</strain>
    </source>
</reference>
<dbReference type="Proteomes" id="UP000821865">
    <property type="component" value="Chromosome 7"/>
</dbReference>
<accession>A0ACB8CGC8</accession>
<keyword evidence="2" id="KW-1185">Reference proteome</keyword>
<dbReference type="EMBL" id="CM023476">
    <property type="protein sequence ID" value="KAH7941762.1"/>
    <property type="molecule type" value="Genomic_DNA"/>
</dbReference>
<sequence>MYNAEVNESSPSSAPEKTPHVAMHVAMNGVTPKIADEILLQAFRAYLTTSTHSCYVRGVLDNGSKRTVLREDVCKKLKLPSIRETDLVISTFGRARSQHTRSEKVVSVTLRSQQDNAFVQVEAVVVSFICDEMIEAPKTNKFLQTIVAAGKSLADTVVLPSVICDPIVSLLIGSDQLWKMMPDSSQIRWDPDNKALIAINTEIGCTLQGPSSSEAQVSLHTSTHICVLRRDTRGDEELGLPIE</sequence>
<gene>
    <name evidence="1" type="ORF">HPB49_017175</name>
</gene>
<comment type="caution">
    <text evidence="1">The sequence shown here is derived from an EMBL/GenBank/DDBJ whole genome shotgun (WGS) entry which is preliminary data.</text>
</comment>
<name>A0ACB8CGC8_DERSI</name>
<evidence type="ECO:0000313" key="2">
    <source>
        <dbReference type="Proteomes" id="UP000821865"/>
    </source>
</evidence>
<organism evidence="1 2">
    <name type="scientific">Dermacentor silvarum</name>
    <name type="common">Tick</name>
    <dbReference type="NCBI Taxonomy" id="543639"/>
    <lineage>
        <taxon>Eukaryota</taxon>
        <taxon>Metazoa</taxon>
        <taxon>Ecdysozoa</taxon>
        <taxon>Arthropoda</taxon>
        <taxon>Chelicerata</taxon>
        <taxon>Arachnida</taxon>
        <taxon>Acari</taxon>
        <taxon>Parasitiformes</taxon>
        <taxon>Ixodida</taxon>
        <taxon>Ixodoidea</taxon>
        <taxon>Ixodidae</taxon>
        <taxon>Rhipicephalinae</taxon>
        <taxon>Dermacentor</taxon>
    </lineage>
</organism>
<evidence type="ECO:0000313" key="1">
    <source>
        <dbReference type="EMBL" id="KAH7941762.1"/>
    </source>
</evidence>
<proteinExistence type="predicted"/>